<gene>
    <name evidence="5" type="ORF">FAA86_09300</name>
</gene>
<dbReference type="RefSeq" id="WP_136539998.1">
    <property type="nucleotide sequence ID" value="NZ_STGU01000004.1"/>
</dbReference>
<dbReference type="NCBIfam" id="NF004825">
    <property type="entry name" value="PRK06181.1"/>
    <property type="match status" value="1"/>
</dbReference>
<dbReference type="SMART" id="SM00822">
    <property type="entry name" value="PKS_KR"/>
    <property type="match status" value="1"/>
</dbReference>
<protein>
    <submittedName>
        <fullName evidence="5">SDR family oxidoreductase</fullName>
    </submittedName>
</protein>
<accession>A0A4S8Q2I5</accession>
<comment type="similarity">
    <text evidence="1 3">Belongs to the short-chain dehydrogenases/reductases (SDR) family.</text>
</comment>
<feature type="domain" description="Ketoreductase" evidence="4">
    <location>
        <begin position="2"/>
        <end position="187"/>
    </location>
</feature>
<dbReference type="AlphaFoldDB" id="A0A4S8Q2I5"/>
<dbReference type="EMBL" id="STGU01000004">
    <property type="protein sequence ID" value="THV36692.1"/>
    <property type="molecule type" value="Genomic_DNA"/>
</dbReference>
<reference evidence="5 6" key="1">
    <citation type="submission" date="2019-04" db="EMBL/GenBank/DDBJ databases">
        <title>genome sequence of strain W3.</title>
        <authorList>
            <person name="Gao J."/>
            <person name="Sun J."/>
        </authorList>
    </citation>
    <scope>NUCLEOTIDE SEQUENCE [LARGE SCALE GENOMIC DNA]</scope>
    <source>
        <strain evidence="5 6">W3</strain>
    </source>
</reference>
<evidence type="ECO:0000256" key="2">
    <source>
        <dbReference type="ARBA" id="ARBA00023002"/>
    </source>
</evidence>
<dbReference type="PANTHER" id="PTHR44196">
    <property type="entry name" value="DEHYDROGENASE/REDUCTASE SDR FAMILY MEMBER 7B"/>
    <property type="match status" value="1"/>
</dbReference>
<evidence type="ECO:0000313" key="5">
    <source>
        <dbReference type="EMBL" id="THV36692.1"/>
    </source>
</evidence>
<comment type="caution">
    <text evidence="5">The sequence shown here is derived from an EMBL/GenBank/DDBJ whole genome shotgun (WGS) entry which is preliminary data.</text>
</comment>
<dbReference type="Gene3D" id="3.40.50.720">
    <property type="entry name" value="NAD(P)-binding Rossmann-like Domain"/>
    <property type="match status" value="1"/>
</dbReference>
<evidence type="ECO:0000259" key="4">
    <source>
        <dbReference type="SMART" id="SM00822"/>
    </source>
</evidence>
<organism evidence="5 6">
    <name type="scientific">Rhizobium rosettiformans W3</name>
    <dbReference type="NCBI Taxonomy" id="538378"/>
    <lineage>
        <taxon>Bacteria</taxon>
        <taxon>Pseudomonadati</taxon>
        <taxon>Pseudomonadota</taxon>
        <taxon>Alphaproteobacteria</taxon>
        <taxon>Hyphomicrobiales</taxon>
        <taxon>Rhizobiaceae</taxon>
        <taxon>Rhizobium/Agrobacterium group</taxon>
        <taxon>Rhizobium</taxon>
    </lineage>
</organism>
<dbReference type="Proteomes" id="UP000307378">
    <property type="component" value="Unassembled WGS sequence"/>
</dbReference>
<evidence type="ECO:0000256" key="3">
    <source>
        <dbReference type="RuleBase" id="RU000363"/>
    </source>
</evidence>
<dbReference type="PANTHER" id="PTHR44196:SF1">
    <property type="entry name" value="DEHYDROGENASE_REDUCTASE SDR FAMILY MEMBER 7B"/>
    <property type="match status" value="1"/>
</dbReference>
<dbReference type="InterPro" id="IPR002347">
    <property type="entry name" value="SDR_fam"/>
</dbReference>
<name>A0A4S8Q2I5_9HYPH</name>
<proteinExistence type="inferred from homology"/>
<evidence type="ECO:0000313" key="6">
    <source>
        <dbReference type="Proteomes" id="UP000307378"/>
    </source>
</evidence>
<dbReference type="PROSITE" id="PS00061">
    <property type="entry name" value="ADH_SHORT"/>
    <property type="match status" value="1"/>
</dbReference>
<dbReference type="Pfam" id="PF00106">
    <property type="entry name" value="adh_short"/>
    <property type="match status" value="1"/>
</dbReference>
<dbReference type="InterPro" id="IPR020904">
    <property type="entry name" value="Sc_DH/Rdtase_CS"/>
</dbReference>
<dbReference type="InterPro" id="IPR036291">
    <property type="entry name" value="NAD(P)-bd_dom_sf"/>
</dbReference>
<sequence length="269" mass="29548">MKSIIITGASEGIGRELARQIAAREKGSAALVLAARNAARLEELATELRPHGSRVEVMPTDVTDREACRRLIAETMTRLGRIDVLVNNAGMSAHANFSEFTDADFDWSEKLMVMNYWSVVWLTRAALPHLLASKGLVVGVSSVAGLVGVPGRTAYCATKFAMNGFLEALRAELAHKGLRVMIAYPGTIDTDLRKRGFGPGGSPAGVSMIRDDRAMPVETCARLIREGMEKGRREVLMTPRMKLGRWLRLLAPQIVDRMAMKEVKAEFRP</sequence>
<dbReference type="SUPFAM" id="SSF51735">
    <property type="entry name" value="NAD(P)-binding Rossmann-fold domains"/>
    <property type="match status" value="1"/>
</dbReference>
<dbReference type="GO" id="GO:0016491">
    <property type="term" value="F:oxidoreductase activity"/>
    <property type="evidence" value="ECO:0007669"/>
    <property type="project" value="UniProtKB-KW"/>
</dbReference>
<dbReference type="GO" id="GO:0016020">
    <property type="term" value="C:membrane"/>
    <property type="evidence" value="ECO:0007669"/>
    <property type="project" value="TreeGrafter"/>
</dbReference>
<dbReference type="PRINTS" id="PR00081">
    <property type="entry name" value="GDHRDH"/>
</dbReference>
<dbReference type="PRINTS" id="PR00080">
    <property type="entry name" value="SDRFAMILY"/>
</dbReference>
<dbReference type="InterPro" id="IPR057326">
    <property type="entry name" value="KR_dom"/>
</dbReference>
<evidence type="ECO:0000256" key="1">
    <source>
        <dbReference type="ARBA" id="ARBA00006484"/>
    </source>
</evidence>
<keyword evidence="2" id="KW-0560">Oxidoreductase</keyword>